<dbReference type="PANTHER" id="PTHR33877:SF2">
    <property type="entry name" value="OS07G0170200 PROTEIN"/>
    <property type="match status" value="1"/>
</dbReference>
<dbReference type="Gene3D" id="1.10.30.50">
    <property type="match status" value="1"/>
</dbReference>
<comment type="caution">
    <text evidence="2">The sequence shown here is derived from an EMBL/GenBank/DDBJ whole genome shotgun (WGS) entry which is preliminary data.</text>
</comment>
<sequence>MSGSATALNSHVLVLNKMWMAIRVVDARRAFSLLCRDLAEVIRVDDGSYTAYDFESWTDVSTTRDQFARLEPDAYEWVRTVRIDLAVPKVIRLLGYDKLPRQDVKLNRRNIFARDHNLCQYCGERFPTSELSLDHVNPRTLGGESSWTNLVCACTRCNAKKGGRTPEQARMHLIRKPVKPTRNPVISLRLGSDKYASWRAFLDNAYWSVELK</sequence>
<organism evidence="2 3">
    <name type="scientific">Natronomicrosphaera hydrolytica</name>
    <dbReference type="NCBI Taxonomy" id="3242702"/>
    <lineage>
        <taxon>Bacteria</taxon>
        <taxon>Pseudomonadati</taxon>
        <taxon>Planctomycetota</taxon>
        <taxon>Phycisphaerae</taxon>
        <taxon>Phycisphaerales</taxon>
        <taxon>Phycisphaeraceae</taxon>
        <taxon>Natronomicrosphaera</taxon>
    </lineage>
</organism>
<dbReference type="PANTHER" id="PTHR33877">
    <property type="entry name" value="SLL1193 PROTEIN"/>
    <property type="match status" value="1"/>
</dbReference>
<reference evidence="2 3" key="1">
    <citation type="submission" date="2024-08" db="EMBL/GenBank/DDBJ databases">
        <title>Whole-genome sequencing of halo(alkali)philic microorganisms from hypersaline lakes.</title>
        <authorList>
            <person name="Sorokin D.Y."/>
            <person name="Merkel A.Y."/>
            <person name="Messina E."/>
            <person name="Yakimov M."/>
        </authorList>
    </citation>
    <scope>NUCLEOTIDE SEQUENCE [LARGE SCALE GENOMIC DNA]</scope>
    <source>
        <strain evidence="2 3">AB-hyl4</strain>
    </source>
</reference>
<dbReference type="CDD" id="cd00085">
    <property type="entry name" value="HNHc"/>
    <property type="match status" value="1"/>
</dbReference>
<dbReference type="Pfam" id="PF14279">
    <property type="entry name" value="HNH_5"/>
    <property type="match status" value="1"/>
</dbReference>
<name>A0ABV4U5X2_9BACT</name>
<dbReference type="Proteomes" id="UP001575105">
    <property type="component" value="Unassembled WGS sequence"/>
</dbReference>
<evidence type="ECO:0000313" key="2">
    <source>
        <dbReference type="EMBL" id="MFA9478717.1"/>
    </source>
</evidence>
<protein>
    <submittedName>
        <fullName evidence="2">HNH endonuclease</fullName>
    </submittedName>
</protein>
<dbReference type="RefSeq" id="WP_425345643.1">
    <property type="nucleotide sequence ID" value="NZ_JBGUBD010000005.1"/>
</dbReference>
<dbReference type="InterPro" id="IPR003615">
    <property type="entry name" value="HNH_nuc"/>
</dbReference>
<dbReference type="GO" id="GO:0004519">
    <property type="term" value="F:endonuclease activity"/>
    <property type="evidence" value="ECO:0007669"/>
    <property type="project" value="UniProtKB-KW"/>
</dbReference>
<evidence type="ECO:0000313" key="3">
    <source>
        <dbReference type="Proteomes" id="UP001575105"/>
    </source>
</evidence>
<evidence type="ECO:0000259" key="1">
    <source>
        <dbReference type="SMART" id="SM00507"/>
    </source>
</evidence>
<proteinExistence type="predicted"/>
<dbReference type="InterPro" id="IPR052892">
    <property type="entry name" value="NA-targeting_endonuclease"/>
</dbReference>
<dbReference type="EMBL" id="JBGUBD010000005">
    <property type="protein sequence ID" value="MFA9478717.1"/>
    <property type="molecule type" value="Genomic_DNA"/>
</dbReference>
<keyword evidence="2" id="KW-0255">Endonuclease</keyword>
<keyword evidence="2" id="KW-0378">Hydrolase</keyword>
<dbReference type="SMART" id="SM00507">
    <property type="entry name" value="HNHc"/>
    <property type="match status" value="1"/>
</dbReference>
<dbReference type="InterPro" id="IPR029471">
    <property type="entry name" value="HNH_5"/>
</dbReference>
<keyword evidence="2" id="KW-0540">Nuclease</keyword>
<gene>
    <name evidence="2" type="ORF">ACERK3_10450</name>
</gene>
<feature type="domain" description="HNH nuclease" evidence="1">
    <location>
        <begin position="106"/>
        <end position="159"/>
    </location>
</feature>
<keyword evidence="3" id="KW-1185">Reference proteome</keyword>
<accession>A0ABV4U5X2</accession>